<dbReference type="Pfam" id="PF00107">
    <property type="entry name" value="ADH_zinc_N"/>
    <property type="match status" value="1"/>
</dbReference>
<dbReference type="SMART" id="SM00826">
    <property type="entry name" value="PKS_DH"/>
    <property type="match status" value="1"/>
</dbReference>
<dbReference type="SUPFAM" id="SSF53901">
    <property type="entry name" value="Thiolase-like"/>
    <property type="match status" value="1"/>
</dbReference>
<dbReference type="Gene3D" id="3.40.366.10">
    <property type="entry name" value="Malonyl-Coenzyme A Acyl Carrier Protein, domain 2"/>
    <property type="match status" value="1"/>
</dbReference>
<dbReference type="InterPro" id="IPR013154">
    <property type="entry name" value="ADH-like_N"/>
</dbReference>
<dbReference type="InterPro" id="IPR016036">
    <property type="entry name" value="Malonyl_transacylase_ACP-bd"/>
</dbReference>
<dbReference type="PANTHER" id="PTHR43775:SF37">
    <property type="entry name" value="SI:DKEY-61P9.11"/>
    <property type="match status" value="1"/>
</dbReference>
<evidence type="ECO:0000259" key="9">
    <source>
        <dbReference type="PROSITE" id="PS52004"/>
    </source>
</evidence>
<dbReference type="Pfam" id="PF08659">
    <property type="entry name" value="KR"/>
    <property type="match status" value="1"/>
</dbReference>
<keyword evidence="4" id="KW-0521">NADP</keyword>
<proteinExistence type="predicted"/>
<evidence type="ECO:0000256" key="6">
    <source>
        <dbReference type="ARBA" id="ARBA00023315"/>
    </source>
</evidence>
<evidence type="ECO:0000256" key="4">
    <source>
        <dbReference type="ARBA" id="ARBA00022857"/>
    </source>
</evidence>
<dbReference type="SMART" id="SM00829">
    <property type="entry name" value="PKS_ER"/>
    <property type="match status" value="1"/>
</dbReference>
<sequence>MAPILATPTLLDTALILNFPAPLDILGLAARLPGAADLRALWALLEAGGSAVRDISPADRWRPERFLSTDTTARGTAYTFAGGYLEEGLSFDAAAFGMSRREAEQMDPQQRVLLEVTWEALEDAGIAPASLAGRQVGVFVGASATDYADVPLLDVSALDAHFMTGNSLALVSNRISYAYDLKGPSLTLDTACSSSIVALAQAAAALEAGRIELALVGGVNMLSSPAPFIGFSRAGMLSPTGRCRPFSAKGDGYVRAEGAVMLVLARAGSGLGGGFGAAGPRAVLHAIGVNSDGRTNGISLPSLTGQRDLLEAIYRQSGISPDALAFVEAHGTGTRVGDPIEARAIGESLGRHRRAPLPVGSVKSNIGHLESASGMAGLAKLVLALERRRYPATLYLEELNPDIDVAGLGLAPAAQAVELAAEGPLLAGLCNYGFGGTNAHAVIGTAPERPAPATGEAAGAAARYLVISAHSKAALRELAAAYLEPVERLGAAAVAAAAQAGRDRLPHRLVLDLAQGGVVPPALMEPDLARPDLAVGEAIARQARIAFVFSGNGTQWPGMGRAAYHGNAVFRAAFDEWAARIRAAGGICPLETMLAEDVAQRIAATSAMQPLLMAIQLSLCAALAAEGLRPDVVLGHSVGEVAAAAASGALSPEDAARLIVVRSAGQEVVQGLGGMAVLACDATRAAEIIAEAGTDEVEIAARNAPGSTTLSGTSQALAEVLRTARRARIASVTLDVAYPFHSRILDPGREATVAALAGLRPGPTRVPMISSVTGAEVAGAALDGAYWWSNIRAPVLFQDAVTTALGRAELFIEIGPRPILGSLVADVARHAGVRAAAIATLTQGRGAEEADPIARILLEAVVKGAPLAGAPLATGPAPGVRDLPLMRWDRQEYVIGATPEAYGIYGPSHGGAPLHALIGARLAPGGPEWRHMLSVPTQPFLAGHKVDGQVIVPATAYMEMMLAVGREVHGTSRLRILDLDILRALSLEQAQELSILWHEAERVVEIRARPRLDAGAGFTLHARAILLPEPAAQPQPQPVPAGGEAHDAAAIYAATAACRLGYGGAFRAARSARAAGNTVITEISGTAPDLGFFTDTLVIEPASYDAAFHGIFLGIPQKPGQVLGELPVRIGRLSLYVPGEPVVRSVARLTRQTADARVFDIELLSADGRLVGRGEGVVMRRVTFAAWREADRIIEQRLQPWRAGPADLTAAMAEALARPLPAADTAARAGLIGLALDIAGHVVNMVAEGRAPERSPGLAGPIAPPARVIWRALTDARQEAEQLAATQAIPVLTQGLADPGAALAGFAARHPEASADLRLALHTLEALPAILATGQDAPPNADMLDAVMSASVFAAPSLDALATVVDRLAAPGEGGRLRLVLLEPGLGGLLPRLLPRARAGEISLAILAADVEAAERLLARAGAARAVPVLGPDAQRSGAVFDLALCAAVTPLDGGQPSPLDLLAGLGDAAPPLLVAIPPHHPAIDVLHAATPGWFRFSPSPEQPVGAWPYPSEADEALVQRGFVALRQASLPASGERLVFAQPPRRPAEAEGARRHTFALLGGEGDGLAARLAGLMPQPVQTPAEAAAWVAEAVPGEGLPALIESAPAVAMDEAAALGERMLRLRELAIALSEGEATARLYVALEQGADGMPTPMAQAMAGYARCLMNEFPAVETCLLAWTPDAPPAVMAAALRRHLAEPLLERELRLTAEGALVPRAARRMEARARALAAEERSLLGIGPRGLEDFAWALAPRLAPGAGEVELAVTATGLNFRDVMLGLGVLDSEILGEGLTSGSLGFEFAGHVLRVGEGVQGFQPGDPVMGFGAQAFASHLTLPADRLFPLGQVLPEEAAAAVPVAFVTAWFGLIERAALKRGETVLIEGAAGGVGMAAVQIAKAHGAIVVAAAGTAEKRALLRHLGADHVVDSRAPDVEDRIRAAVGGVDVVLNSVAGDAMRAALRLVRPFGRFVELGKRDFYDNTRLGLRPFVKNITYIGADIDQLLAHDPAAVRRMVSVIMVLFETGRLRPIPYLAFEGGRVADAFRLMQASGHLGKILVRPSMTAVPPAPAPARFQPAPGVHVVLGGTGGFGLETALWLAAQGAGTVVAVSRRGAVDEAMAARVAQARAAGTDLRTEALDITDAAAVAAAFGRWRAELGPIAGVIHCAMVLEDGMILGLAPEKIARVLGPKVTGMRAVEAAIAGDALQYLVAYSSSTTFVGSPGQSAYVVGNAFLEGAMLGLRARGVPALAVCWGAISDVGVIARTRGLAERLRAATGVSGVTSAEALAHLGTLLADPAAAPAVSAYSVIRWSPAANKLAVLRSPYFADVFAEQGQTGTQGGEEVLDLSALSPEAATEALLGLVREEVARILRLPPEAVEPDRPLIDIGLDSLMALELRLGVEKRTGVELPLTTMGGNRSIRDLVGRIVGTISAQRSQ</sequence>
<organism evidence="11 12">
    <name type="scientific">Sediminicoccus rosea</name>
    <dbReference type="NCBI Taxonomy" id="1225128"/>
    <lineage>
        <taxon>Bacteria</taxon>
        <taxon>Pseudomonadati</taxon>
        <taxon>Pseudomonadota</taxon>
        <taxon>Alphaproteobacteria</taxon>
        <taxon>Acetobacterales</taxon>
        <taxon>Roseomonadaceae</taxon>
        <taxon>Sediminicoccus</taxon>
    </lineage>
</organism>
<evidence type="ECO:0000256" key="1">
    <source>
        <dbReference type="ARBA" id="ARBA00022450"/>
    </source>
</evidence>
<feature type="active site" description="Proton donor; for dehydratase activity" evidence="7">
    <location>
        <position position="1105"/>
    </location>
</feature>
<dbReference type="SUPFAM" id="SSF50129">
    <property type="entry name" value="GroES-like"/>
    <property type="match status" value="1"/>
</dbReference>
<dbReference type="SUPFAM" id="SSF55048">
    <property type="entry name" value="Probable ACP-binding domain of malonyl-CoA ACP transacylase"/>
    <property type="match status" value="1"/>
</dbReference>
<accession>A0ABZ0PK05</accession>
<feature type="domain" description="PKS/mFAS DH" evidence="10">
    <location>
        <begin position="915"/>
        <end position="1188"/>
    </location>
</feature>
<keyword evidence="3" id="KW-0808">Transferase</keyword>
<protein>
    <submittedName>
        <fullName evidence="11">SDR family NAD(P)-dependent oxidoreductase</fullName>
    </submittedName>
</protein>
<dbReference type="InterPro" id="IPR049551">
    <property type="entry name" value="PKS_DH_C"/>
</dbReference>
<dbReference type="InterPro" id="IPR020807">
    <property type="entry name" value="PKS_DH"/>
</dbReference>
<dbReference type="PROSITE" id="PS00606">
    <property type="entry name" value="KS3_1"/>
    <property type="match status" value="1"/>
</dbReference>
<dbReference type="Pfam" id="PF14765">
    <property type="entry name" value="PS-DH"/>
    <property type="match status" value="1"/>
</dbReference>
<dbReference type="PROSITE" id="PS50075">
    <property type="entry name" value="CARRIER"/>
    <property type="match status" value="1"/>
</dbReference>
<feature type="region of interest" description="C-terminal hotdog fold" evidence="7">
    <location>
        <begin position="1043"/>
        <end position="1188"/>
    </location>
</feature>
<dbReference type="InterPro" id="IPR020841">
    <property type="entry name" value="PKS_Beta-ketoAc_synthase_dom"/>
</dbReference>
<evidence type="ECO:0000256" key="5">
    <source>
        <dbReference type="ARBA" id="ARBA00023268"/>
    </source>
</evidence>
<evidence type="ECO:0000256" key="7">
    <source>
        <dbReference type="PROSITE-ProRule" id="PRU01363"/>
    </source>
</evidence>
<dbReference type="SMART" id="SM00827">
    <property type="entry name" value="PKS_AT"/>
    <property type="match status" value="1"/>
</dbReference>
<dbReference type="Proteomes" id="UP001305521">
    <property type="component" value="Chromosome"/>
</dbReference>
<dbReference type="PROSITE" id="PS01162">
    <property type="entry name" value="QOR_ZETA_CRYSTAL"/>
    <property type="match status" value="1"/>
</dbReference>
<dbReference type="InterPro" id="IPR049900">
    <property type="entry name" value="PKS_mFAS_DH"/>
</dbReference>
<dbReference type="SUPFAM" id="SSF51735">
    <property type="entry name" value="NAD(P)-binding Rossmann-fold domains"/>
    <property type="match status" value="2"/>
</dbReference>
<dbReference type="InterPro" id="IPR013149">
    <property type="entry name" value="ADH-like_C"/>
</dbReference>
<dbReference type="InterPro" id="IPR042104">
    <property type="entry name" value="PKS_dehydratase_sf"/>
</dbReference>
<keyword evidence="5" id="KW-0511">Multifunctional enzyme</keyword>
<dbReference type="SMART" id="SM00825">
    <property type="entry name" value="PKS_KS"/>
    <property type="match status" value="1"/>
</dbReference>
<dbReference type="Pfam" id="PF08240">
    <property type="entry name" value="ADH_N"/>
    <property type="match status" value="1"/>
</dbReference>
<dbReference type="CDD" id="cd00833">
    <property type="entry name" value="PKS"/>
    <property type="match status" value="1"/>
</dbReference>
<evidence type="ECO:0000313" key="12">
    <source>
        <dbReference type="Proteomes" id="UP001305521"/>
    </source>
</evidence>
<feature type="region of interest" description="N-terminal hotdog fold" evidence="7">
    <location>
        <begin position="915"/>
        <end position="1033"/>
    </location>
</feature>
<dbReference type="InterPro" id="IPR050091">
    <property type="entry name" value="PKS_NRPS_Biosynth_Enz"/>
</dbReference>
<dbReference type="Pfam" id="PF21089">
    <property type="entry name" value="PKS_DH_N"/>
    <property type="match status" value="1"/>
</dbReference>
<dbReference type="Gene3D" id="3.90.180.10">
    <property type="entry name" value="Medium-chain alcohol dehydrogenases, catalytic domain"/>
    <property type="match status" value="1"/>
</dbReference>
<dbReference type="InterPro" id="IPR020843">
    <property type="entry name" value="ER"/>
</dbReference>
<dbReference type="InterPro" id="IPR001227">
    <property type="entry name" value="Ac_transferase_dom_sf"/>
</dbReference>
<dbReference type="InterPro" id="IPR009081">
    <property type="entry name" value="PP-bd_ACP"/>
</dbReference>
<dbReference type="InterPro" id="IPR002364">
    <property type="entry name" value="Quin_OxRdtase/zeta-crystal_CS"/>
</dbReference>
<keyword evidence="2" id="KW-0597">Phosphoprotein</keyword>
<dbReference type="SMART" id="SM00822">
    <property type="entry name" value="PKS_KR"/>
    <property type="match status" value="1"/>
</dbReference>
<dbReference type="Pfam" id="PF00698">
    <property type="entry name" value="Acyl_transf_1"/>
    <property type="match status" value="1"/>
</dbReference>
<dbReference type="EMBL" id="CP137852">
    <property type="protein sequence ID" value="WPB85465.1"/>
    <property type="molecule type" value="Genomic_DNA"/>
</dbReference>
<dbReference type="InterPro" id="IPR013968">
    <property type="entry name" value="PKS_KR"/>
</dbReference>
<keyword evidence="6" id="KW-0012">Acyltransferase</keyword>
<dbReference type="Pfam" id="PF00550">
    <property type="entry name" value="PP-binding"/>
    <property type="match status" value="1"/>
</dbReference>
<dbReference type="InterPro" id="IPR018201">
    <property type="entry name" value="Ketoacyl_synth_AS"/>
</dbReference>
<evidence type="ECO:0000259" key="10">
    <source>
        <dbReference type="PROSITE" id="PS52019"/>
    </source>
</evidence>
<dbReference type="Gene3D" id="3.10.129.110">
    <property type="entry name" value="Polyketide synthase dehydratase"/>
    <property type="match status" value="1"/>
</dbReference>
<dbReference type="Gene3D" id="3.30.70.3290">
    <property type="match status" value="1"/>
</dbReference>
<dbReference type="Gene3D" id="3.40.50.720">
    <property type="entry name" value="NAD(P)-binding Rossmann-like Domain"/>
    <property type="match status" value="3"/>
</dbReference>
<dbReference type="InterPro" id="IPR014031">
    <property type="entry name" value="Ketoacyl_synth_C"/>
</dbReference>
<dbReference type="Pfam" id="PF02801">
    <property type="entry name" value="Ketoacyl-synt_C"/>
    <property type="match status" value="1"/>
</dbReference>
<dbReference type="SUPFAM" id="SSF52151">
    <property type="entry name" value="FabD/lysophospholipase-like"/>
    <property type="match status" value="1"/>
</dbReference>
<dbReference type="PROSITE" id="PS52004">
    <property type="entry name" value="KS3_2"/>
    <property type="match status" value="1"/>
</dbReference>
<reference evidence="11 12" key="1">
    <citation type="submission" date="2023-11" db="EMBL/GenBank/DDBJ databases">
        <title>Arctic aerobic anoxygenic photoheterotroph Sediminicoccus rosea KRV36 adapts its photosynthesis to long days of polar summer.</title>
        <authorList>
            <person name="Tomasch J."/>
            <person name="Kopejtka K."/>
            <person name="Bily T."/>
            <person name="Gardiner A.T."/>
            <person name="Gardian Z."/>
            <person name="Shivaramu S."/>
            <person name="Koblizek M."/>
            <person name="Engelhardt F."/>
            <person name="Kaftan D."/>
        </authorList>
    </citation>
    <scope>NUCLEOTIDE SEQUENCE [LARGE SCALE GENOMIC DNA]</scope>
    <source>
        <strain evidence="11 12">R-30</strain>
    </source>
</reference>
<dbReference type="InterPro" id="IPR057326">
    <property type="entry name" value="KR_dom"/>
</dbReference>
<dbReference type="SMART" id="SM00823">
    <property type="entry name" value="PKS_PP"/>
    <property type="match status" value="1"/>
</dbReference>
<dbReference type="RefSeq" id="WP_318649435.1">
    <property type="nucleotide sequence ID" value="NZ_CP137852.1"/>
</dbReference>
<dbReference type="InterPro" id="IPR016039">
    <property type="entry name" value="Thiolase-like"/>
</dbReference>
<keyword evidence="1" id="KW-0596">Phosphopantetheine</keyword>
<dbReference type="Gene3D" id="3.40.47.10">
    <property type="match status" value="1"/>
</dbReference>
<dbReference type="InterPro" id="IPR020806">
    <property type="entry name" value="PKS_PP-bd"/>
</dbReference>
<dbReference type="InterPro" id="IPR014030">
    <property type="entry name" value="Ketoacyl_synth_N"/>
</dbReference>
<dbReference type="SUPFAM" id="SSF47336">
    <property type="entry name" value="ACP-like"/>
    <property type="match status" value="1"/>
</dbReference>
<evidence type="ECO:0000256" key="2">
    <source>
        <dbReference type="ARBA" id="ARBA00022553"/>
    </source>
</evidence>
<dbReference type="PANTHER" id="PTHR43775">
    <property type="entry name" value="FATTY ACID SYNTHASE"/>
    <property type="match status" value="1"/>
</dbReference>
<dbReference type="InterPro" id="IPR014043">
    <property type="entry name" value="Acyl_transferase_dom"/>
</dbReference>
<feature type="domain" description="Ketosynthase family 3 (KS3)" evidence="9">
    <location>
        <begin position="20"/>
        <end position="445"/>
    </location>
</feature>
<feature type="domain" description="Carrier" evidence="8">
    <location>
        <begin position="2351"/>
        <end position="2428"/>
    </location>
</feature>
<evidence type="ECO:0000259" key="8">
    <source>
        <dbReference type="PROSITE" id="PS50075"/>
    </source>
</evidence>
<evidence type="ECO:0000313" key="11">
    <source>
        <dbReference type="EMBL" id="WPB85465.1"/>
    </source>
</evidence>
<dbReference type="Gene3D" id="1.10.1200.10">
    <property type="entry name" value="ACP-like"/>
    <property type="match status" value="1"/>
</dbReference>
<keyword evidence="12" id="KW-1185">Reference proteome</keyword>
<dbReference type="InterPro" id="IPR011032">
    <property type="entry name" value="GroES-like_sf"/>
</dbReference>
<dbReference type="InterPro" id="IPR049552">
    <property type="entry name" value="PKS_DH_N"/>
</dbReference>
<dbReference type="InterPro" id="IPR036291">
    <property type="entry name" value="NAD(P)-bd_dom_sf"/>
</dbReference>
<dbReference type="PROSITE" id="PS52019">
    <property type="entry name" value="PKS_MFAS_DH"/>
    <property type="match status" value="1"/>
</dbReference>
<dbReference type="CDD" id="cd05195">
    <property type="entry name" value="enoyl_red"/>
    <property type="match status" value="1"/>
</dbReference>
<feature type="active site" description="Proton acceptor; for dehydratase activity" evidence="7">
    <location>
        <position position="944"/>
    </location>
</feature>
<dbReference type="Pfam" id="PF00109">
    <property type="entry name" value="ketoacyl-synt"/>
    <property type="match status" value="1"/>
</dbReference>
<gene>
    <name evidence="11" type="ORF">R9Z33_01000</name>
</gene>
<evidence type="ECO:0000256" key="3">
    <source>
        <dbReference type="ARBA" id="ARBA00022679"/>
    </source>
</evidence>
<name>A0ABZ0PK05_9PROT</name>
<dbReference type="InterPro" id="IPR016035">
    <property type="entry name" value="Acyl_Trfase/lysoPLipase"/>
</dbReference>
<dbReference type="InterPro" id="IPR036736">
    <property type="entry name" value="ACP-like_sf"/>
</dbReference>